<organism evidence="1 2">
    <name type="scientific">Patiria miniata</name>
    <name type="common">Bat star</name>
    <name type="synonym">Asterina miniata</name>
    <dbReference type="NCBI Taxonomy" id="46514"/>
    <lineage>
        <taxon>Eukaryota</taxon>
        <taxon>Metazoa</taxon>
        <taxon>Echinodermata</taxon>
        <taxon>Eleutherozoa</taxon>
        <taxon>Asterozoa</taxon>
        <taxon>Asteroidea</taxon>
        <taxon>Valvatacea</taxon>
        <taxon>Valvatida</taxon>
        <taxon>Asterinidae</taxon>
        <taxon>Patiria</taxon>
    </lineage>
</organism>
<dbReference type="RefSeq" id="XP_038072129.1">
    <property type="nucleotide sequence ID" value="XM_038216201.1"/>
</dbReference>
<dbReference type="AlphaFoldDB" id="A0A914B819"/>
<dbReference type="EnsemblMetazoa" id="XM_038216201.1">
    <property type="protein sequence ID" value="XP_038072129.1"/>
    <property type="gene ID" value="LOC119740780"/>
</dbReference>
<dbReference type="Proteomes" id="UP000887568">
    <property type="component" value="Unplaced"/>
</dbReference>
<evidence type="ECO:0000313" key="2">
    <source>
        <dbReference type="Proteomes" id="UP000887568"/>
    </source>
</evidence>
<protein>
    <submittedName>
        <fullName evidence="1">Uncharacterized protein</fullName>
    </submittedName>
</protein>
<proteinExistence type="predicted"/>
<name>A0A914B819_PATMI</name>
<accession>A0A914B819</accession>
<sequence>MSTGATILQHDSMARLTVEGCQGAGCWIHDVTYHQPIDFVVALINASAWCRQFIQYECFGSALWRKGGNHIGWAVSRDNERLTNWGGVDTGTEGCQCQFTGDCPGLKCNCDANDEVWRSDEGFLTDSTNLPVIRLQFGDANGQGYATLGALECYGLAKNDS</sequence>
<reference evidence="1" key="1">
    <citation type="submission" date="2022-11" db="UniProtKB">
        <authorList>
            <consortium name="EnsemblMetazoa"/>
        </authorList>
    </citation>
    <scope>IDENTIFICATION</scope>
</reference>
<dbReference type="OrthoDB" id="26719at2759"/>
<dbReference type="OMA" id="EANESCE"/>
<dbReference type="GeneID" id="119740780"/>
<dbReference type="Gene3D" id="2.60.120.1000">
    <property type="match status" value="1"/>
</dbReference>
<evidence type="ECO:0000313" key="1">
    <source>
        <dbReference type="EnsemblMetazoa" id="XP_038072129.1"/>
    </source>
</evidence>
<keyword evidence="2" id="KW-1185">Reference proteome</keyword>